<name>A0A6S6R585_9FIRM</name>
<accession>A0A6S6R585</accession>
<dbReference type="KEGG" id="acel:acsn021_17870"/>
<sequence length="234" mass="26658">MIAKVQADTACNERLRKNRMKKRIYLVIALLVVFIAAFIFGIQPVKKLTNNDTSDAVSVKEILQNELLGSISGMLQNKTEDFEFKFTEKDINHIITEKFSASNSLKIENIQCNIENGIVIFYLDTKLGSFIPTQVVLKTNIDIIDNEINVIINKASLGRVPIPKNWILKMLQRKLEKYDANISGSVIKIPIALPKAISIIDFQVSDRIRFSARISIQSMDDLMELFKYFGKKMK</sequence>
<dbReference type="Proteomes" id="UP000515561">
    <property type="component" value="Chromosome"/>
</dbReference>
<dbReference type="RefSeq" id="WP_184091254.1">
    <property type="nucleotide sequence ID" value="NZ_AP023367.1"/>
</dbReference>
<organism evidence="1 2">
    <name type="scientific">Anaerocolumna cellulosilytica</name>
    <dbReference type="NCBI Taxonomy" id="433286"/>
    <lineage>
        <taxon>Bacteria</taxon>
        <taxon>Bacillati</taxon>
        <taxon>Bacillota</taxon>
        <taxon>Clostridia</taxon>
        <taxon>Lachnospirales</taxon>
        <taxon>Lachnospiraceae</taxon>
        <taxon>Anaerocolumna</taxon>
    </lineage>
</organism>
<dbReference type="AlphaFoldDB" id="A0A6S6R585"/>
<proteinExistence type="predicted"/>
<protein>
    <submittedName>
        <fullName evidence="1">Uncharacterized protein</fullName>
    </submittedName>
</protein>
<evidence type="ECO:0000313" key="1">
    <source>
        <dbReference type="EMBL" id="BCJ94218.1"/>
    </source>
</evidence>
<keyword evidence="2" id="KW-1185">Reference proteome</keyword>
<reference evidence="1 2" key="1">
    <citation type="journal article" date="2016" name="Int. J. Syst. Evol. Microbiol.">
        <title>Descriptions of Anaerotaenia torta gen. nov., sp. nov. and Anaerocolumna cellulosilytica gen. nov., sp. nov. isolated from a methanogenic reactor of cattle waste.</title>
        <authorList>
            <person name="Uek A."/>
            <person name="Ohtaki Y."/>
            <person name="Kaku N."/>
            <person name="Ueki K."/>
        </authorList>
    </citation>
    <scope>NUCLEOTIDE SEQUENCE [LARGE SCALE GENOMIC DNA]</scope>
    <source>
        <strain evidence="1 2">SN021</strain>
    </source>
</reference>
<gene>
    <name evidence="1" type="ORF">acsn021_17870</name>
</gene>
<evidence type="ECO:0000313" key="2">
    <source>
        <dbReference type="Proteomes" id="UP000515561"/>
    </source>
</evidence>
<dbReference type="EMBL" id="AP023367">
    <property type="protein sequence ID" value="BCJ94218.1"/>
    <property type="molecule type" value="Genomic_DNA"/>
</dbReference>